<dbReference type="InterPro" id="IPR025481">
    <property type="entry name" value="Cell_Morphogen_C"/>
</dbReference>
<dbReference type="SUPFAM" id="SSF48371">
    <property type="entry name" value="ARM repeat"/>
    <property type="match status" value="1"/>
</dbReference>
<gene>
    <name evidence="5" type="ORF">THASP1DRAFT_11983</name>
</gene>
<dbReference type="EMBL" id="KZ992427">
    <property type="protein sequence ID" value="RKP11104.1"/>
    <property type="molecule type" value="Genomic_DNA"/>
</dbReference>
<dbReference type="OrthoDB" id="6287725at2759"/>
<feature type="domain" description="Cell morphogenesis protein N-terminal" evidence="2">
    <location>
        <begin position="3"/>
        <end position="176"/>
    </location>
</feature>
<evidence type="ECO:0000259" key="4">
    <source>
        <dbReference type="Pfam" id="PF14228"/>
    </source>
</evidence>
<feature type="non-terminal residue" evidence="5">
    <location>
        <position position="1473"/>
    </location>
</feature>
<feature type="domain" description="Cell morphogenesis protein C-terminal" evidence="3">
    <location>
        <begin position="1227"/>
        <end position="1473"/>
    </location>
</feature>
<evidence type="ECO:0000313" key="5">
    <source>
        <dbReference type="EMBL" id="RKP11104.1"/>
    </source>
</evidence>
<dbReference type="InterPro" id="IPR029473">
    <property type="entry name" value="MOR2-PAG1_mid"/>
</dbReference>
<dbReference type="GO" id="GO:0005938">
    <property type="term" value="C:cell cortex"/>
    <property type="evidence" value="ECO:0007669"/>
    <property type="project" value="TreeGrafter"/>
</dbReference>
<feature type="compositionally biased region" description="Basic and acidic residues" evidence="1">
    <location>
        <begin position="253"/>
        <end position="267"/>
    </location>
</feature>
<dbReference type="Pfam" id="PF14228">
    <property type="entry name" value="MOR2-PAG1_mid"/>
    <property type="match status" value="3"/>
</dbReference>
<feature type="domain" description="Cell morphogenesis central region" evidence="4">
    <location>
        <begin position="215"/>
        <end position="682"/>
    </location>
</feature>
<dbReference type="GO" id="GO:0030427">
    <property type="term" value="C:site of polarized growth"/>
    <property type="evidence" value="ECO:0007669"/>
    <property type="project" value="TreeGrafter"/>
</dbReference>
<organism evidence="5 6">
    <name type="scientific">Thamnocephalis sphaerospora</name>
    <dbReference type="NCBI Taxonomy" id="78915"/>
    <lineage>
        <taxon>Eukaryota</taxon>
        <taxon>Fungi</taxon>
        <taxon>Fungi incertae sedis</taxon>
        <taxon>Zoopagomycota</taxon>
        <taxon>Zoopagomycotina</taxon>
        <taxon>Zoopagomycetes</taxon>
        <taxon>Zoopagales</taxon>
        <taxon>Sigmoideomycetaceae</taxon>
        <taxon>Thamnocephalis</taxon>
    </lineage>
</organism>
<dbReference type="InterPro" id="IPR016024">
    <property type="entry name" value="ARM-type_fold"/>
</dbReference>
<feature type="region of interest" description="Disordered" evidence="1">
    <location>
        <begin position="253"/>
        <end position="307"/>
    </location>
</feature>
<dbReference type="GO" id="GO:0000902">
    <property type="term" value="P:cell morphogenesis"/>
    <property type="evidence" value="ECO:0007669"/>
    <property type="project" value="InterPro"/>
</dbReference>
<dbReference type="Pfam" id="PF14225">
    <property type="entry name" value="MOR2-PAG1_C"/>
    <property type="match status" value="1"/>
</dbReference>
<evidence type="ECO:0000256" key="1">
    <source>
        <dbReference type="SAM" id="MobiDB-lite"/>
    </source>
</evidence>
<accession>A0A4P9XXP7</accession>
<protein>
    <submittedName>
        <fullName evidence="5">Cell morphogenesis C-terminal-domain-containing protein</fullName>
    </submittedName>
</protein>
<reference evidence="6" key="1">
    <citation type="journal article" date="2018" name="Nat. Microbiol.">
        <title>Leveraging single-cell genomics to expand the fungal tree of life.</title>
        <authorList>
            <person name="Ahrendt S.R."/>
            <person name="Quandt C.A."/>
            <person name="Ciobanu D."/>
            <person name="Clum A."/>
            <person name="Salamov A."/>
            <person name="Andreopoulos B."/>
            <person name="Cheng J.F."/>
            <person name="Woyke T."/>
            <person name="Pelin A."/>
            <person name="Henrissat B."/>
            <person name="Reynolds N.K."/>
            <person name="Benny G.L."/>
            <person name="Smith M.E."/>
            <person name="James T.Y."/>
            <person name="Grigoriev I.V."/>
        </authorList>
    </citation>
    <scope>NUCLEOTIDE SEQUENCE [LARGE SCALE GENOMIC DNA]</scope>
    <source>
        <strain evidence="6">RSA 1356</strain>
    </source>
</reference>
<sequence length="1473" mass="167122">MADIIGRIWFAFDRSYGHQLLLDDRFLNNRNIYSVSSALNSTTRDITGEQGQTVYAHLTTLTVVYPQEKQPYFDLLRCCVDAVPRCMPAGLATARVVEMLCRYTAHVDPDLALAASRALIRLGKQRGGFVVVSGMSKFIGRIGDRFTELLVGSFAPNAHADDFGLLPLYVQLLELWSDEMLLAPSPAEASAGDGLLSMMYLDSPDVWNLIEETEANGLILLCSHSPLIRKYAVRVLRLAVEVEQQFEEHAFLRKQRRQDQQQGHEKQPSAASALSKLSELERQPHVSGANDPGPTHGPLVGAGAREKRGLGNDIAEMRLRDLAESEQPEHQQTWHQHFIELVNACFERCPITVALCRNTACSRLTQMQMLVALAADMQPSVPPTPTSATSSGKPRPSLVTDRFIDQWSVYLRFACATMTVTAPPATPTSIYAPLGMNGPSPVVLVQEIGTARDLFRAVLPYMICEHHMIRDAVVDAFGHVNRNVFTQLLDELQPFVRSVLEDPHSAYNPPPSAGLGRRNRRFDRLRTDITHIYQMMSRFLRYDEYLRHADVVPRMAHWLKETRSFLSDPEVQIDWEFQELRRYFAGLAEHLCWHLPRLTEPSRAMPFEFRLSLYRTLEEWCGHGRHRELTRRREHSMLRSVLSQCKNVMEQGSITPALEKQLKSTEVAALRAMAACCRGPLSMELSGQEKTVVSFDLEGIHTWIESVFANHERRLHSIARTALESLLTFNSDKPEIFDTIIRRCYMLSDPDVNTQGYFLALIDILTRARSYPCEVHVILGLALFKVGDPDREVRRTAVRLLHVLEERFLLDSSVIEFEVALYSNLTTIYKQAQYALSARLAQRHPEITYEVLSEIMVRLEAVSAREAQREMVISVLPWLVNVELAMDPDDETEVAISSHIVLNNLFYLTVKFGDVFYKELEKAWEQLVVGERAYNARVVIVYLLHLGLEKRNPGFITYAKRVVVYLGRATAREVTINALMDEIAPRALVPEKRMDIRQYDKVPRVRVADVDEVLGAYAKRPEFSRAQLATVLLVDLAIEAGPSLLPHLPTLLHACAIQFDHNILVIAEQMRLLLGHLVCSVFFGRPAGSPAGGNSSQEQRQILQRMGVSNYASRPARIRNTSVTEPLVTRLVRLFAHEDPEIGQRWGEMALHWGTQCPLRKAACSSFRVFRMLAPHFNEAMLAEILRRLSNTVSDQSEEIQEFAVEILITLKSMLEPLTAEHILAFPEAFWASVAILYTGSRNEYAMGLEMLGPMLERLDFDDPSTQTTLSDNFPAGWNAEFDGLLPLLAKGLRCQETEPRCLRMMNRLILVGGDALLDPTESRYLFAVLANLPWFSRTVEEMSYDDRVVEVAGNLAKMAERNGQDALRRTLDSLARRRFRPKDDFIRQIYLALKDVYFPRYEWHALTFIAELLANQTPWYKRSVLHILRTLLSFIDLRRGDGQDEPSGTEIVIAPLLRLLPTEYADDALEVL</sequence>
<keyword evidence="6" id="KW-1185">Reference proteome</keyword>
<feature type="domain" description="Cell morphogenesis central region" evidence="4">
    <location>
        <begin position="1005"/>
        <end position="1194"/>
    </location>
</feature>
<feature type="domain" description="Cell morphogenesis central region" evidence="4">
    <location>
        <begin position="717"/>
        <end position="989"/>
    </location>
</feature>
<dbReference type="STRING" id="78915.A0A4P9XXP7"/>
<dbReference type="Pfam" id="PF14222">
    <property type="entry name" value="MOR2-PAG1_N"/>
    <property type="match status" value="1"/>
</dbReference>
<proteinExistence type="predicted"/>
<dbReference type="InterPro" id="IPR039867">
    <property type="entry name" value="Furry/Tao3/Mor2"/>
</dbReference>
<dbReference type="InterPro" id="IPR025614">
    <property type="entry name" value="Cell_morpho_N"/>
</dbReference>
<evidence type="ECO:0000259" key="2">
    <source>
        <dbReference type="Pfam" id="PF14222"/>
    </source>
</evidence>
<dbReference type="Proteomes" id="UP000271241">
    <property type="component" value="Unassembled WGS sequence"/>
</dbReference>
<dbReference type="PANTHER" id="PTHR12295">
    <property type="entry name" value="FURRY-RELATED"/>
    <property type="match status" value="1"/>
</dbReference>
<dbReference type="PANTHER" id="PTHR12295:SF30">
    <property type="entry name" value="PROTEIN FURRY"/>
    <property type="match status" value="1"/>
</dbReference>
<evidence type="ECO:0000259" key="3">
    <source>
        <dbReference type="Pfam" id="PF14225"/>
    </source>
</evidence>
<name>A0A4P9XXP7_9FUNG</name>
<evidence type="ECO:0000313" key="6">
    <source>
        <dbReference type="Proteomes" id="UP000271241"/>
    </source>
</evidence>